<dbReference type="Proteomes" id="UP000324832">
    <property type="component" value="Unassembled WGS sequence"/>
</dbReference>
<dbReference type="EMBL" id="FZQP02000004">
    <property type="protein sequence ID" value="VVC86533.1"/>
    <property type="molecule type" value="Genomic_DNA"/>
</dbReference>
<organism evidence="1 2">
    <name type="scientific">Leptidea sinapis</name>
    <dbReference type="NCBI Taxonomy" id="189913"/>
    <lineage>
        <taxon>Eukaryota</taxon>
        <taxon>Metazoa</taxon>
        <taxon>Ecdysozoa</taxon>
        <taxon>Arthropoda</taxon>
        <taxon>Hexapoda</taxon>
        <taxon>Insecta</taxon>
        <taxon>Pterygota</taxon>
        <taxon>Neoptera</taxon>
        <taxon>Endopterygota</taxon>
        <taxon>Lepidoptera</taxon>
        <taxon>Glossata</taxon>
        <taxon>Ditrysia</taxon>
        <taxon>Papilionoidea</taxon>
        <taxon>Pieridae</taxon>
        <taxon>Dismorphiinae</taxon>
        <taxon>Leptidea</taxon>
    </lineage>
</organism>
<accession>A0A5E4PNH5</accession>
<dbReference type="AlphaFoldDB" id="A0A5E4PNH5"/>
<name>A0A5E4PNH5_9NEOP</name>
<proteinExistence type="predicted"/>
<sequence>MKSPSIKENTAEPPSIKTLAEYLPILTPNHSANYSPEMDEGLHVSFLHRHQMELVWLQHGEAYQAQHDEEISHILDQSDNEEDDFEDGNASDDDYKMWFLQSQKRMKMILFFSFSFST</sequence>
<evidence type="ECO:0000313" key="2">
    <source>
        <dbReference type="Proteomes" id="UP000324832"/>
    </source>
</evidence>
<evidence type="ECO:0000313" key="1">
    <source>
        <dbReference type="EMBL" id="VVC86533.1"/>
    </source>
</evidence>
<protein>
    <submittedName>
        <fullName evidence="1">Uncharacterized protein</fullName>
    </submittedName>
</protein>
<gene>
    <name evidence="1" type="ORF">LSINAPIS_LOCUS335</name>
</gene>
<reference evidence="1 2" key="1">
    <citation type="submission" date="2017-07" db="EMBL/GenBank/DDBJ databases">
        <authorList>
            <person name="Talla V."/>
            <person name="Backstrom N."/>
        </authorList>
    </citation>
    <scope>NUCLEOTIDE SEQUENCE [LARGE SCALE GENOMIC DNA]</scope>
</reference>
<keyword evidence="2" id="KW-1185">Reference proteome</keyword>